<reference evidence="2 3" key="1">
    <citation type="submission" date="2024-04" db="EMBL/GenBank/DDBJ databases">
        <title>Phyllosticta paracitricarpa is synonymous to the EU quarantine fungus P. citricarpa based on phylogenomic analyses.</title>
        <authorList>
            <consortium name="Lawrence Berkeley National Laboratory"/>
            <person name="Van Ingen-Buijs V.A."/>
            <person name="Van Westerhoven A.C."/>
            <person name="Haridas S."/>
            <person name="Skiadas P."/>
            <person name="Martin F."/>
            <person name="Groenewald J.Z."/>
            <person name="Crous P.W."/>
            <person name="Seidl M.F."/>
        </authorList>
    </citation>
    <scope>NUCLEOTIDE SEQUENCE [LARGE SCALE GENOMIC DNA]</scope>
    <source>
        <strain evidence="2 3">CBS 123371</strain>
    </source>
</reference>
<sequence>MADPQKRPPCPRNGGSRPGSTVRPLPHRHRHGASPHHTTSPSPLPVGVNTKAASSLGRGCRIGRPPLAGRRRMSLSHHASYIHVPRLHACPVERRSPVSRQATSIFPPQFRQNATAPSHWPVRHHHSPWRLCSGDHCSARLHKTRGNHGCESRPYTQPPQQANGMPGMAWLRLVVVASDHLVASGANDVGENCLGPAPAMLSASFLS</sequence>
<keyword evidence="3" id="KW-1185">Reference proteome</keyword>
<name>A0ABR1KP74_9PEZI</name>
<evidence type="ECO:0000313" key="2">
    <source>
        <dbReference type="EMBL" id="KAK7518709.1"/>
    </source>
</evidence>
<protein>
    <submittedName>
        <fullName evidence="2">Uncharacterized protein</fullName>
    </submittedName>
</protein>
<gene>
    <name evidence="2" type="ORF">IWZ03DRAFT_154904</name>
</gene>
<organism evidence="2 3">
    <name type="scientific">Phyllosticta citriasiana</name>
    <dbReference type="NCBI Taxonomy" id="595635"/>
    <lineage>
        <taxon>Eukaryota</taxon>
        <taxon>Fungi</taxon>
        <taxon>Dikarya</taxon>
        <taxon>Ascomycota</taxon>
        <taxon>Pezizomycotina</taxon>
        <taxon>Dothideomycetes</taxon>
        <taxon>Dothideomycetes incertae sedis</taxon>
        <taxon>Botryosphaeriales</taxon>
        <taxon>Phyllostictaceae</taxon>
        <taxon>Phyllosticta</taxon>
    </lineage>
</organism>
<evidence type="ECO:0000256" key="1">
    <source>
        <dbReference type="SAM" id="MobiDB-lite"/>
    </source>
</evidence>
<proteinExistence type="predicted"/>
<evidence type="ECO:0000313" key="3">
    <source>
        <dbReference type="Proteomes" id="UP001363622"/>
    </source>
</evidence>
<feature type="region of interest" description="Disordered" evidence="1">
    <location>
        <begin position="1"/>
        <end position="68"/>
    </location>
</feature>
<feature type="compositionally biased region" description="Basic residues" evidence="1">
    <location>
        <begin position="25"/>
        <end position="34"/>
    </location>
</feature>
<accession>A0ABR1KP74</accession>
<dbReference type="EMBL" id="JBBPHU010000004">
    <property type="protein sequence ID" value="KAK7518709.1"/>
    <property type="molecule type" value="Genomic_DNA"/>
</dbReference>
<comment type="caution">
    <text evidence="2">The sequence shown here is derived from an EMBL/GenBank/DDBJ whole genome shotgun (WGS) entry which is preliminary data.</text>
</comment>
<dbReference type="Proteomes" id="UP001363622">
    <property type="component" value="Unassembled WGS sequence"/>
</dbReference>